<dbReference type="PANTHER" id="PTHR35545:SF28">
    <property type="entry name" value="OS07G0645701 PROTEIN"/>
    <property type="match status" value="1"/>
</dbReference>
<sequence length="158" mass="17761">MASLTKAITSFLATHQSEASIARLQLKLYLVNSYSDAIGPLLSEAIDIGIIKDLDLAVLDEKEPDDCYDEEMLQQARTVDVFFNSYPSVLHCLTKLTLYNICFAKLDLHHLLFYCCKQLQHLCLVNCDAGGLSAWKIHAPDSRLSFLELDFCCLGNLR</sequence>
<reference evidence="1" key="1">
    <citation type="journal article" date="2018" name="DNA Res.">
        <title>Multiple hybrid de novo genome assembly of finger millet, an orphan allotetraploid crop.</title>
        <authorList>
            <person name="Hatakeyama M."/>
            <person name="Aluri S."/>
            <person name="Balachadran M.T."/>
            <person name="Sivarajan S.R."/>
            <person name="Patrignani A."/>
            <person name="Gruter S."/>
            <person name="Poveda L."/>
            <person name="Shimizu-Inatsugi R."/>
            <person name="Baeten J."/>
            <person name="Francoijs K.J."/>
            <person name="Nataraja K.N."/>
            <person name="Reddy Y.A.N."/>
            <person name="Phadnis S."/>
            <person name="Ravikumar R.L."/>
            <person name="Schlapbach R."/>
            <person name="Sreeman S.M."/>
            <person name="Shimizu K.K."/>
        </authorList>
    </citation>
    <scope>NUCLEOTIDE SEQUENCE</scope>
</reference>
<reference evidence="1" key="2">
    <citation type="submission" date="2021-12" db="EMBL/GenBank/DDBJ databases">
        <title>Resequencing data analysis of finger millet.</title>
        <authorList>
            <person name="Hatakeyama M."/>
            <person name="Aluri S."/>
            <person name="Balachadran M.T."/>
            <person name="Sivarajan S.R."/>
            <person name="Poveda L."/>
            <person name="Shimizu-Inatsugi R."/>
            <person name="Schlapbach R."/>
            <person name="Sreeman S.M."/>
            <person name="Shimizu K.K."/>
        </authorList>
    </citation>
    <scope>NUCLEOTIDE SEQUENCE</scope>
</reference>
<name>A0AAV5DKX8_ELECO</name>
<evidence type="ECO:0000313" key="1">
    <source>
        <dbReference type="EMBL" id="GJN10821.1"/>
    </source>
</evidence>
<keyword evidence="2" id="KW-1185">Reference proteome</keyword>
<gene>
    <name evidence="1" type="primary">ga28950</name>
    <name evidence="1" type="ORF">PR202_ga28950</name>
</gene>
<evidence type="ECO:0000313" key="2">
    <source>
        <dbReference type="Proteomes" id="UP001054889"/>
    </source>
</evidence>
<organism evidence="1 2">
    <name type="scientific">Eleusine coracana subsp. coracana</name>
    <dbReference type="NCBI Taxonomy" id="191504"/>
    <lineage>
        <taxon>Eukaryota</taxon>
        <taxon>Viridiplantae</taxon>
        <taxon>Streptophyta</taxon>
        <taxon>Embryophyta</taxon>
        <taxon>Tracheophyta</taxon>
        <taxon>Spermatophyta</taxon>
        <taxon>Magnoliopsida</taxon>
        <taxon>Liliopsida</taxon>
        <taxon>Poales</taxon>
        <taxon>Poaceae</taxon>
        <taxon>PACMAD clade</taxon>
        <taxon>Chloridoideae</taxon>
        <taxon>Cynodonteae</taxon>
        <taxon>Eleusininae</taxon>
        <taxon>Eleusine</taxon>
    </lineage>
</organism>
<dbReference type="AlphaFoldDB" id="A0AAV5DKX8"/>
<dbReference type="EMBL" id="BQKI01000018">
    <property type="protein sequence ID" value="GJN10821.1"/>
    <property type="molecule type" value="Genomic_DNA"/>
</dbReference>
<dbReference type="Proteomes" id="UP001054889">
    <property type="component" value="Unassembled WGS sequence"/>
</dbReference>
<dbReference type="PANTHER" id="PTHR35545">
    <property type="entry name" value="F-BOX DOMAIN-CONTAINING PROTEIN"/>
    <property type="match status" value="1"/>
</dbReference>
<proteinExistence type="predicted"/>
<protein>
    <submittedName>
        <fullName evidence="1">Uncharacterized protein</fullName>
    </submittedName>
</protein>
<comment type="caution">
    <text evidence="1">The sequence shown here is derived from an EMBL/GenBank/DDBJ whole genome shotgun (WGS) entry which is preliminary data.</text>
</comment>
<accession>A0AAV5DKX8</accession>